<dbReference type="NCBIfam" id="TIGR02063">
    <property type="entry name" value="RNase_R"/>
    <property type="match status" value="1"/>
</dbReference>
<dbReference type="NCBIfam" id="NF008648">
    <property type="entry name" value="PRK11642.1"/>
    <property type="match status" value="1"/>
</dbReference>
<reference evidence="11 12" key="1">
    <citation type="submission" date="2019-08" db="EMBL/GenBank/DDBJ databases">
        <title>Draft genome analysis of Rheinheimera tangshanensis isolated from the roots of fresh rice plants (Oryza sativa).</title>
        <authorList>
            <person name="Yu Q."/>
            <person name="Qi Y."/>
            <person name="Zhang H."/>
            <person name="Pu J."/>
        </authorList>
    </citation>
    <scope>NUCLEOTIDE SEQUENCE [LARGE SCALE GENOMIC DNA]</scope>
    <source>
        <strain evidence="11 12">JA3-B52</strain>
    </source>
</reference>
<dbReference type="PANTHER" id="PTHR23355">
    <property type="entry name" value="RIBONUCLEASE"/>
    <property type="match status" value="1"/>
</dbReference>
<dbReference type="InterPro" id="IPR004476">
    <property type="entry name" value="RNase_II/RNase_R"/>
</dbReference>
<keyword evidence="3 8" id="KW-0963">Cytoplasm</keyword>
<dbReference type="Pfam" id="PF00773">
    <property type="entry name" value="RNB"/>
    <property type="match status" value="1"/>
</dbReference>
<keyword evidence="6 8" id="KW-0269">Exonuclease</keyword>
<dbReference type="AlphaFoldDB" id="A0A5C8M3P8"/>
<dbReference type="PANTHER" id="PTHR23355:SF9">
    <property type="entry name" value="DIS3-LIKE EXONUCLEASE 2"/>
    <property type="match status" value="1"/>
</dbReference>
<dbReference type="InterPro" id="IPR003029">
    <property type="entry name" value="S1_domain"/>
</dbReference>
<comment type="catalytic activity">
    <reaction evidence="1 8">
        <text>Exonucleolytic cleavage in the 3'- to 5'-direction to yield nucleoside 5'-phosphates.</text>
        <dbReference type="EC" id="3.1.13.1"/>
    </reaction>
</comment>
<evidence type="ECO:0000256" key="2">
    <source>
        <dbReference type="ARBA" id="ARBA00004496"/>
    </source>
</evidence>
<dbReference type="InterPro" id="IPR013668">
    <property type="entry name" value="RNase_R_HTH_12"/>
</dbReference>
<dbReference type="Pfam" id="PF08461">
    <property type="entry name" value="WHD_RNase_R"/>
    <property type="match status" value="1"/>
</dbReference>
<dbReference type="Gene3D" id="2.40.50.140">
    <property type="entry name" value="Nucleic acid-binding proteins"/>
    <property type="match status" value="2"/>
</dbReference>
<keyword evidence="5 8" id="KW-0378">Hydrolase</keyword>
<dbReference type="GO" id="GO:0003723">
    <property type="term" value="F:RNA binding"/>
    <property type="evidence" value="ECO:0007669"/>
    <property type="project" value="UniProtKB-UniRule"/>
</dbReference>
<keyword evidence="7 8" id="KW-0694">RNA-binding</keyword>
<dbReference type="PROSITE" id="PS01175">
    <property type="entry name" value="RIBONUCLEASE_II"/>
    <property type="match status" value="1"/>
</dbReference>
<feature type="compositionally biased region" description="Low complexity" evidence="9">
    <location>
        <begin position="780"/>
        <end position="802"/>
    </location>
</feature>
<organism evidence="11 12">
    <name type="scientific">Rheinheimera tangshanensis</name>
    <dbReference type="NCBI Taxonomy" id="400153"/>
    <lineage>
        <taxon>Bacteria</taxon>
        <taxon>Pseudomonadati</taxon>
        <taxon>Pseudomonadota</taxon>
        <taxon>Gammaproteobacteria</taxon>
        <taxon>Chromatiales</taxon>
        <taxon>Chromatiaceae</taxon>
        <taxon>Rheinheimera</taxon>
    </lineage>
</organism>
<dbReference type="SMART" id="SM00316">
    <property type="entry name" value="S1"/>
    <property type="match status" value="1"/>
</dbReference>
<dbReference type="EC" id="3.1.13.1" evidence="8"/>
<dbReference type="GO" id="GO:0005829">
    <property type="term" value="C:cytosol"/>
    <property type="evidence" value="ECO:0007669"/>
    <property type="project" value="TreeGrafter"/>
</dbReference>
<dbReference type="Pfam" id="PF00575">
    <property type="entry name" value="S1"/>
    <property type="match status" value="1"/>
</dbReference>
<comment type="similarity">
    <text evidence="8">Belongs to the RNR ribonuclease family. RNase R subfamily.</text>
</comment>
<evidence type="ECO:0000256" key="8">
    <source>
        <dbReference type="HAMAP-Rule" id="MF_01895"/>
    </source>
</evidence>
<feature type="compositionally biased region" description="Basic residues" evidence="9">
    <location>
        <begin position="768"/>
        <end position="779"/>
    </location>
</feature>
<accession>A0A5C8M3P8</accession>
<feature type="region of interest" description="Disordered" evidence="9">
    <location>
        <begin position="728"/>
        <end position="810"/>
    </location>
</feature>
<dbReference type="InterPro" id="IPR050180">
    <property type="entry name" value="RNR_Ribonuclease"/>
</dbReference>
<gene>
    <name evidence="8" type="primary">rnr</name>
    <name evidence="11" type="ORF">FU839_02115</name>
</gene>
<evidence type="ECO:0000256" key="5">
    <source>
        <dbReference type="ARBA" id="ARBA00022801"/>
    </source>
</evidence>
<evidence type="ECO:0000313" key="11">
    <source>
        <dbReference type="EMBL" id="TXK83094.1"/>
    </source>
</evidence>
<dbReference type="SMART" id="SM00955">
    <property type="entry name" value="RNB"/>
    <property type="match status" value="1"/>
</dbReference>
<evidence type="ECO:0000256" key="3">
    <source>
        <dbReference type="ARBA" id="ARBA00022490"/>
    </source>
</evidence>
<dbReference type="InterPro" id="IPR001900">
    <property type="entry name" value="RNase_II/R"/>
</dbReference>
<dbReference type="Pfam" id="PF17876">
    <property type="entry name" value="CSD2"/>
    <property type="match status" value="1"/>
</dbReference>
<dbReference type="InterPro" id="IPR012340">
    <property type="entry name" value="NA-bd_OB-fold"/>
</dbReference>
<evidence type="ECO:0000256" key="4">
    <source>
        <dbReference type="ARBA" id="ARBA00022722"/>
    </source>
</evidence>
<comment type="subcellular location">
    <subcellularLocation>
        <location evidence="2 8">Cytoplasm</location>
    </subcellularLocation>
</comment>
<evidence type="ECO:0000256" key="6">
    <source>
        <dbReference type="ARBA" id="ARBA00022839"/>
    </source>
</evidence>
<proteinExistence type="inferred from homology"/>
<protein>
    <recommendedName>
        <fullName evidence="8">Ribonuclease R</fullName>
        <shortName evidence="8">RNase R</shortName>
        <ecNumber evidence="8">3.1.13.1</ecNumber>
    </recommendedName>
</protein>
<feature type="domain" description="S1 motif" evidence="10">
    <location>
        <begin position="640"/>
        <end position="721"/>
    </location>
</feature>
<evidence type="ECO:0000313" key="12">
    <source>
        <dbReference type="Proteomes" id="UP000321814"/>
    </source>
</evidence>
<dbReference type="InterPro" id="IPR011129">
    <property type="entry name" value="CSD"/>
</dbReference>
<dbReference type="GO" id="GO:0008859">
    <property type="term" value="F:exoribonuclease II activity"/>
    <property type="evidence" value="ECO:0007669"/>
    <property type="project" value="UniProtKB-UniRule"/>
</dbReference>
<dbReference type="OrthoDB" id="9764149at2"/>
<evidence type="ECO:0000256" key="7">
    <source>
        <dbReference type="ARBA" id="ARBA00022884"/>
    </source>
</evidence>
<dbReference type="InterPro" id="IPR022966">
    <property type="entry name" value="RNase_II/R_CS"/>
</dbReference>
<comment type="caution">
    <text evidence="11">The sequence shown here is derived from an EMBL/GenBank/DDBJ whole genome shotgun (WGS) entry which is preliminary data.</text>
</comment>
<dbReference type="EMBL" id="VRLR01000001">
    <property type="protein sequence ID" value="TXK83094.1"/>
    <property type="molecule type" value="Genomic_DNA"/>
</dbReference>
<evidence type="ECO:0000259" key="10">
    <source>
        <dbReference type="PROSITE" id="PS50126"/>
    </source>
</evidence>
<dbReference type="InterPro" id="IPR011805">
    <property type="entry name" value="RNase_R"/>
</dbReference>
<dbReference type="SUPFAM" id="SSF50249">
    <property type="entry name" value="Nucleic acid-binding proteins"/>
    <property type="match status" value="4"/>
</dbReference>
<dbReference type="SMART" id="SM00357">
    <property type="entry name" value="CSP"/>
    <property type="match status" value="1"/>
</dbReference>
<dbReference type="RefSeq" id="WP_147902982.1">
    <property type="nucleotide sequence ID" value="NZ_BAAAGC010000002.1"/>
</dbReference>
<name>A0A5C8M3P8_9GAMM</name>
<dbReference type="CDD" id="cd04471">
    <property type="entry name" value="S1_RNase_R"/>
    <property type="match status" value="1"/>
</dbReference>
<dbReference type="GO" id="GO:0006402">
    <property type="term" value="P:mRNA catabolic process"/>
    <property type="evidence" value="ECO:0007669"/>
    <property type="project" value="TreeGrafter"/>
</dbReference>
<sequence>MTVKDPHLAREQEKYENPIPSREFILEHLKQRQQPAYFEELAAELKLTDDEAMFALKKRLRAMERDGQLLFNKSKRYGLVDDLDLVKGTVLGHRDGFGFLKLEQGGPDWFIPNFEMKRLLHGDVVLASKSDFASRDKVEARIVRILEPRNEPIVGRYFKDFALGVVVPDDPRLSQDIVIPPGEEGAARHGQVVLVEISQRPSKRVNAVGKVIEVLGEHMAPGMEIEIAIRNHQIPHEFSKAIEQQVAGYGTEVPEEAKAGRVDLTQLGLITIDGEDARDFDDAVYCERKADGGWHLWVAIADVSAYVLPDTPLDKEALDRGNSVYFPDHVVPMLPEVLSNGLCSLNPHTDRLCFVAEMHISKQGKLDGYQFYEAVMHSSARLTYNKVHAILEGDPKLRQQYEANLTNIDNLFSLYKQMAKVRAERGAIEFETVETRFIFNSHRKIEQIVPIHRNEAHKIIEECMILANVSAAKLIEKHEAFALFRVHERPDGDRFANFRRFLAELGIEANLPVEPTPLDLMLTLQKLQDRPDKELIETTMLRSMKQAVYQGDNLGHFGLALEAYAHFTSPIRRYPDLVLHRAIKAILQTQGQKVTGPKGYTEKQIHPLGEQCSMTERRADDATREVADWLKCEYMQDHIGDSFKGVVSTVTNFGLFVRITDLYIEGLVHVTSLQNDYYHFDTERQVLRGEHSNVQYRMGDLIEVKVLAVNLEARKIDLGIVGMEKRTTSNRKISASKKAAMTPAEEKASMRKKGARKAGIEQTAPAKAGKKPAGKKPTAKKPAGSKPAAKSPAAKSPAGPRPGKAPRKRK</sequence>
<comment type="function">
    <text evidence="8">3'-5' exoribonuclease that releases 5'-nucleoside monophosphates and is involved in maturation of structured RNAs.</text>
</comment>
<evidence type="ECO:0000256" key="9">
    <source>
        <dbReference type="SAM" id="MobiDB-lite"/>
    </source>
</evidence>
<dbReference type="InterPro" id="IPR040476">
    <property type="entry name" value="CSD2"/>
</dbReference>
<dbReference type="Proteomes" id="UP000321814">
    <property type="component" value="Unassembled WGS sequence"/>
</dbReference>
<dbReference type="HAMAP" id="MF_01895">
    <property type="entry name" value="RNase_R"/>
    <property type="match status" value="1"/>
</dbReference>
<dbReference type="Pfam" id="PF08206">
    <property type="entry name" value="OB_RNB"/>
    <property type="match status" value="1"/>
</dbReference>
<dbReference type="InterPro" id="IPR013223">
    <property type="entry name" value="RNase_B_OB_dom"/>
</dbReference>
<keyword evidence="4 8" id="KW-0540">Nuclease</keyword>
<dbReference type="NCBIfam" id="TIGR00358">
    <property type="entry name" value="3_prime_RNase"/>
    <property type="match status" value="1"/>
</dbReference>
<evidence type="ECO:0000256" key="1">
    <source>
        <dbReference type="ARBA" id="ARBA00001849"/>
    </source>
</evidence>
<keyword evidence="12" id="KW-1185">Reference proteome</keyword>
<dbReference type="PROSITE" id="PS50126">
    <property type="entry name" value="S1"/>
    <property type="match status" value="1"/>
</dbReference>